<keyword evidence="3" id="KW-0949">S-adenosyl-L-methionine</keyword>
<evidence type="ECO:0000256" key="4">
    <source>
        <dbReference type="SAM" id="MobiDB-lite"/>
    </source>
</evidence>
<keyword evidence="2 7" id="KW-0808">Transferase</keyword>
<dbReference type="CDD" id="cd02440">
    <property type="entry name" value="AdoMet_MTases"/>
    <property type="match status" value="1"/>
</dbReference>
<evidence type="ECO:0000259" key="6">
    <source>
        <dbReference type="Pfam" id="PF13847"/>
    </source>
</evidence>
<name>A0A367RS52_NOSPU</name>
<dbReference type="Gene3D" id="3.40.50.150">
    <property type="entry name" value="Vaccinia Virus protein VP39"/>
    <property type="match status" value="1"/>
</dbReference>
<dbReference type="InterPro" id="IPR025714">
    <property type="entry name" value="Methyltranfer_dom"/>
</dbReference>
<keyword evidence="1 7" id="KW-0489">Methyltransferase</keyword>
<evidence type="ECO:0000313" key="7">
    <source>
        <dbReference type="EMBL" id="RCJ38513.1"/>
    </source>
</evidence>
<sequence>MNFKKILFLLVTGVSVTSLGIAGCTPQQQDLEAGTQQPSILTGQTETETPSATTPTTQVQERPGDVPYVPTPQPVVDAMLQVAKVNKNDVLYDLGSGDGRIVNTAAQKFGTRGIGIDINPERIQEANANAQKAGVTDRVKFVQQDLFTTDFSEATVVTLYLLPEVNGKLRPKLLSELKPGTRIVSHAFDMGDWKPQQTLNVEGKTVYYWVVPEQVPANLR</sequence>
<dbReference type="InterPro" id="IPR026170">
    <property type="entry name" value="FAM173A/B"/>
</dbReference>
<evidence type="ECO:0000256" key="1">
    <source>
        <dbReference type="ARBA" id="ARBA00022603"/>
    </source>
</evidence>
<feature type="compositionally biased region" description="Low complexity" evidence="4">
    <location>
        <begin position="42"/>
        <end position="58"/>
    </location>
</feature>
<dbReference type="AlphaFoldDB" id="A0A367RS52"/>
<evidence type="ECO:0000256" key="2">
    <source>
        <dbReference type="ARBA" id="ARBA00022679"/>
    </source>
</evidence>
<feature type="chain" id="PRO_5017033370" evidence="5">
    <location>
        <begin position="23"/>
        <end position="220"/>
    </location>
</feature>
<proteinExistence type="predicted"/>
<organism evidence="7 8">
    <name type="scientific">Nostoc punctiforme NIES-2108</name>
    <dbReference type="NCBI Taxonomy" id="1356359"/>
    <lineage>
        <taxon>Bacteria</taxon>
        <taxon>Bacillati</taxon>
        <taxon>Cyanobacteriota</taxon>
        <taxon>Cyanophyceae</taxon>
        <taxon>Nostocales</taxon>
        <taxon>Nostocaceae</taxon>
        <taxon>Nostoc</taxon>
    </lineage>
</organism>
<dbReference type="InterPro" id="IPR029063">
    <property type="entry name" value="SAM-dependent_MTases_sf"/>
</dbReference>
<feature type="region of interest" description="Disordered" evidence="4">
    <location>
        <begin position="42"/>
        <end position="66"/>
    </location>
</feature>
<evidence type="ECO:0000256" key="3">
    <source>
        <dbReference type="ARBA" id="ARBA00022691"/>
    </source>
</evidence>
<reference evidence="7 8" key="1">
    <citation type="submission" date="2016-04" db="EMBL/GenBank/DDBJ databases">
        <authorList>
            <person name="Evans L.H."/>
            <person name="Alamgir A."/>
            <person name="Owens N."/>
            <person name="Weber N.D."/>
            <person name="Virtaneva K."/>
            <person name="Barbian K."/>
            <person name="Babar A."/>
            <person name="Rosenke K."/>
        </authorList>
    </citation>
    <scope>NUCLEOTIDE SEQUENCE [LARGE SCALE GENOMIC DNA]</scope>
    <source>
        <strain evidence="7">NIES-2108</strain>
    </source>
</reference>
<dbReference type="PANTHER" id="PTHR13610">
    <property type="entry name" value="METHYLTRANSFERASE DOMAIN-CONTAINING PROTEIN"/>
    <property type="match status" value="1"/>
</dbReference>
<accession>A0A367RS52</accession>
<comment type="caution">
    <text evidence="7">The sequence shown here is derived from an EMBL/GenBank/DDBJ whole genome shotgun (WGS) entry which is preliminary data.</text>
</comment>
<dbReference type="SUPFAM" id="SSF53335">
    <property type="entry name" value="S-adenosyl-L-methionine-dependent methyltransferases"/>
    <property type="match status" value="1"/>
</dbReference>
<dbReference type="PROSITE" id="PS51257">
    <property type="entry name" value="PROKAR_LIPOPROTEIN"/>
    <property type="match status" value="1"/>
</dbReference>
<dbReference type="Pfam" id="PF13847">
    <property type="entry name" value="Methyltransf_31"/>
    <property type="match status" value="1"/>
</dbReference>
<dbReference type="GO" id="GO:0032259">
    <property type="term" value="P:methylation"/>
    <property type="evidence" value="ECO:0007669"/>
    <property type="project" value="UniProtKB-KW"/>
</dbReference>
<gene>
    <name evidence="7" type="ORF">A6769_08900</name>
</gene>
<keyword evidence="5" id="KW-0732">Signal</keyword>
<dbReference type="EMBL" id="LXQE01000117">
    <property type="protein sequence ID" value="RCJ38513.1"/>
    <property type="molecule type" value="Genomic_DNA"/>
</dbReference>
<dbReference type="PANTHER" id="PTHR13610:SF11">
    <property type="entry name" value="METHYLTRANSFERASE DOMAIN-CONTAINING PROTEIN"/>
    <property type="match status" value="1"/>
</dbReference>
<evidence type="ECO:0000313" key="8">
    <source>
        <dbReference type="Proteomes" id="UP000252085"/>
    </source>
</evidence>
<feature type="signal peptide" evidence="5">
    <location>
        <begin position="1"/>
        <end position="22"/>
    </location>
</feature>
<dbReference type="Proteomes" id="UP000252085">
    <property type="component" value="Unassembled WGS sequence"/>
</dbReference>
<feature type="domain" description="Methyltransferase" evidence="6">
    <location>
        <begin position="87"/>
        <end position="153"/>
    </location>
</feature>
<evidence type="ECO:0000256" key="5">
    <source>
        <dbReference type="SAM" id="SignalP"/>
    </source>
</evidence>
<dbReference type="GO" id="GO:0016279">
    <property type="term" value="F:protein-lysine N-methyltransferase activity"/>
    <property type="evidence" value="ECO:0007669"/>
    <property type="project" value="InterPro"/>
</dbReference>
<protein>
    <submittedName>
        <fullName evidence="7">RNA methyltransferase</fullName>
    </submittedName>
</protein>